<feature type="region of interest" description="Disordered" evidence="1">
    <location>
        <begin position="1"/>
        <end position="31"/>
    </location>
</feature>
<accession>A0A4R3QEP3</accession>
<comment type="caution">
    <text evidence="2">The sequence shown here is derived from an EMBL/GenBank/DDBJ whole genome shotgun (WGS) entry which is preliminary data.</text>
</comment>
<dbReference type="EMBL" id="SMBH01000002">
    <property type="protein sequence ID" value="TCU19237.1"/>
    <property type="molecule type" value="Genomic_DNA"/>
</dbReference>
<evidence type="ECO:0000313" key="2">
    <source>
        <dbReference type="EMBL" id="TCU19237.1"/>
    </source>
</evidence>
<dbReference type="AlphaFoldDB" id="A0A4R3QEP3"/>
<proteinExistence type="predicted"/>
<sequence length="31" mass="3531">MNASAEELATHAKPGGRDMRRDEVDAMWNDR</sequence>
<protein>
    <submittedName>
        <fullName evidence="2">Uncharacterized protein</fullName>
    </submittedName>
</protein>
<evidence type="ECO:0000256" key="1">
    <source>
        <dbReference type="SAM" id="MobiDB-lite"/>
    </source>
</evidence>
<gene>
    <name evidence="2" type="ORF">EV132_102468</name>
</gene>
<dbReference type="Proteomes" id="UP000294576">
    <property type="component" value="Unassembled WGS sequence"/>
</dbReference>
<organism evidence="2 3">
    <name type="scientific">Rhizobium sullae</name>
    <name type="common">Rhizobium hedysari</name>
    <dbReference type="NCBI Taxonomy" id="50338"/>
    <lineage>
        <taxon>Bacteria</taxon>
        <taxon>Pseudomonadati</taxon>
        <taxon>Pseudomonadota</taxon>
        <taxon>Alphaproteobacteria</taxon>
        <taxon>Hyphomicrobiales</taxon>
        <taxon>Rhizobiaceae</taxon>
        <taxon>Rhizobium/Agrobacterium group</taxon>
        <taxon>Rhizobium</taxon>
    </lineage>
</organism>
<evidence type="ECO:0000313" key="3">
    <source>
        <dbReference type="Proteomes" id="UP000294576"/>
    </source>
</evidence>
<feature type="compositionally biased region" description="Basic and acidic residues" evidence="1">
    <location>
        <begin position="15"/>
        <end position="31"/>
    </location>
</feature>
<reference evidence="2 3" key="1">
    <citation type="submission" date="2019-03" db="EMBL/GenBank/DDBJ databases">
        <title>Genomic Encyclopedia of Type Strains, Phase IV (KMG-V): Genome sequencing to study the core and pangenomes of soil and plant-associated prokaryotes.</title>
        <authorList>
            <person name="Whitman W."/>
        </authorList>
    </citation>
    <scope>NUCLEOTIDE SEQUENCE [LARGE SCALE GENOMIC DNA]</scope>
    <source>
        <strain evidence="2 3">Hc14</strain>
    </source>
</reference>
<name>A0A4R3QEP3_RHISU</name>